<dbReference type="EMBL" id="VSRR010022703">
    <property type="protein sequence ID" value="MPC64906.1"/>
    <property type="molecule type" value="Genomic_DNA"/>
</dbReference>
<dbReference type="AlphaFoldDB" id="A0A5B7H4Q8"/>
<sequence length="116" mass="12798">MRPDVKSPHTEYSLTFIRERLQSYGSCTWRPAWLWVGRGSRRVTEGTQGDWNGKGKSEGSPEILYNVETRERVLARAASRLTPLSLAAAVVMGGCVCTASLVPATRSLTQPPLHRA</sequence>
<keyword evidence="3" id="KW-1185">Reference proteome</keyword>
<feature type="transmembrane region" description="Helical" evidence="1">
    <location>
        <begin position="81"/>
        <end position="102"/>
    </location>
</feature>
<reference evidence="2 3" key="1">
    <citation type="submission" date="2019-05" db="EMBL/GenBank/DDBJ databases">
        <title>Another draft genome of Portunus trituberculatus and its Hox gene families provides insights of decapod evolution.</title>
        <authorList>
            <person name="Jeong J.-H."/>
            <person name="Song I."/>
            <person name="Kim S."/>
            <person name="Choi T."/>
            <person name="Kim D."/>
            <person name="Ryu S."/>
            <person name="Kim W."/>
        </authorList>
    </citation>
    <scope>NUCLEOTIDE SEQUENCE [LARGE SCALE GENOMIC DNA]</scope>
    <source>
        <tissue evidence="2">Muscle</tissue>
    </source>
</reference>
<dbReference type="Proteomes" id="UP000324222">
    <property type="component" value="Unassembled WGS sequence"/>
</dbReference>
<evidence type="ECO:0000313" key="3">
    <source>
        <dbReference type="Proteomes" id="UP000324222"/>
    </source>
</evidence>
<comment type="caution">
    <text evidence="2">The sequence shown here is derived from an EMBL/GenBank/DDBJ whole genome shotgun (WGS) entry which is preliminary data.</text>
</comment>
<keyword evidence="1" id="KW-1133">Transmembrane helix</keyword>
<proteinExistence type="predicted"/>
<keyword evidence="1" id="KW-0472">Membrane</keyword>
<gene>
    <name evidence="2" type="ORF">E2C01_059028</name>
</gene>
<name>A0A5B7H4Q8_PORTR</name>
<protein>
    <submittedName>
        <fullName evidence="2">Uncharacterized protein</fullName>
    </submittedName>
</protein>
<accession>A0A5B7H4Q8</accession>
<keyword evidence="1" id="KW-0812">Transmembrane</keyword>
<evidence type="ECO:0000313" key="2">
    <source>
        <dbReference type="EMBL" id="MPC64906.1"/>
    </source>
</evidence>
<organism evidence="2 3">
    <name type="scientific">Portunus trituberculatus</name>
    <name type="common">Swimming crab</name>
    <name type="synonym">Neptunus trituberculatus</name>
    <dbReference type="NCBI Taxonomy" id="210409"/>
    <lineage>
        <taxon>Eukaryota</taxon>
        <taxon>Metazoa</taxon>
        <taxon>Ecdysozoa</taxon>
        <taxon>Arthropoda</taxon>
        <taxon>Crustacea</taxon>
        <taxon>Multicrustacea</taxon>
        <taxon>Malacostraca</taxon>
        <taxon>Eumalacostraca</taxon>
        <taxon>Eucarida</taxon>
        <taxon>Decapoda</taxon>
        <taxon>Pleocyemata</taxon>
        <taxon>Brachyura</taxon>
        <taxon>Eubrachyura</taxon>
        <taxon>Portunoidea</taxon>
        <taxon>Portunidae</taxon>
        <taxon>Portuninae</taxon>
        <taxon>Portunus</taxon>
    </lineage>
</organism>
<evidence type="ECO:0000256" key="1">
    <source>
        <dbReference type="SAM" id="Phobius"/>
    </source>
</evidence>